<evidence type="ECO:0008006" key="9">
    <source>
        <dbReference type="Google" id="ProtNLM"/>
    </source>
</evidence>
<evidence type="ECO:0000313" key="8">
    <source>
        <dbReference type="Proteomes" id="UP000299102"/>
    </source>
</evidence>
<keyword evidence="3 6" id="KW-0812">Transmembrane</keyword>
<proteinExistence type="predicted"/>
<evidence type="ECO:0000256" key="5">
    <source>
        <dbReference type="ARBA" id="ARBA00023136"/>
    </source>
</evidence>
<evidence type="ECO:0000256" key="6">
    <source>
        <dbReference type="SAM" id="Phobius"/>
    </source>
</evidence>
<evidence type="ECO:0000256" key="2">
    <source>
        <dbReference type="ARBA" id="ARBA00022475"/>
    </source>
</evidence>
<keyword evidence="8" id="KW-1185">Reference proteome</keyword>
<dbReference type="Proteomes" id="UP000299102">
    <property type="component" value="Unassembled WGS sequence"/>
</dbReference>
<dbReference type="Pfam" id="PF08395">
    <property type="entry name" value="7tm_7"/>
    <property type="match status" value="1"/>
</dbReference>
<dbReference type="InterPro" id="IPR013604">
    <property type="entry name" value="7TM_chemorcpt"/>
</dbReference>
<feature type="transmembrane region" description="Helical" evidence="6">
    <location>
        <begin position="62"/>
        <end position="83"/>
    </location>
</feature>
<accession>A0A4C1Z4T6</accession>
<gene>
    <name evidence="7" type="ORF">EVAR_61230_1</name>
</gene>
<sequence>MSRSNERLLSNALNADFQQMLRPYYWTQRLLCASKYSIKDNFVLPNSRAYCAISEMYINISIMYVLAIVWNIKNFVLIIVFSLGCERFNSRLDDIRKKCTIAYDSSPGRSVSRKTAKNILRLCNVRFTKMRVCGLFAVDAALPLRLVGLVATYCIVLLQFAFL</sequence>
<reference evidence="7 8" key="1">
    <citation type="journal article" date="2019" name="Commun. Biol.">
        <title>The bagworm genome reveals a unique fibroin gene that provides high tensile strength.</title>
        <authorList>
            <person name="Kono N."/>
            <person name="Nakamura H."/>
            <person name="Ohtoshi R."/>
            <person name="Tomita M."/>
            <person name="Numata K."/>
            <person name="Arakawa K."/>
        </authorList>
    </citation>
    <scope>NUCLEOTIDE SEQUENCE [LARGE SCALE GENOMIC DNA]</scope>
</reference>
<dbReference type="GO" id="GO:0005886">
    <property type="term" value="C:plasma membrane"/>
    <property type="evidence" value="ECO:0007669"/>
    <property type="project" value="UniProtKB-SubCell"/>
</dbReference>
<name>A0A4C1Z4T6_EUMVA</name>
<protein>
    <recommendedName>
        <fullName evidence="9">Gustatory receptor</fullName>
    </recommendedName>
</protein>
<dbReference type="AlphaFoldDB" id="A0A4C1Z4T6"/>
<comment type="caution">
    <text evidence="7">The sequence shown here is derived from an EMBL/GenBank/DDBJ whole genome shotgun (WGS) entry which is preliminary data.</text>
</comment>
<keyword evidence="5 6" id="KW-0472">Membrane</keyword>
<evidence type="ECO:0000256" key="3">
    <source>
        <dbReference type="ARBA" id="ARBA00022692"/>
    </source>
</evidence>
<keyword evidence="4 6" id="KW-1133">Transmembrane helix</keyword>
<dbReference type="EMBL" id="BGZK01001629">
    <property type="protein sequence ID" value="GBP83616.1"/>
    <property type="molecule type" value="Genomic_DNA"/>
</dbReference>
<evidence type="ECO:0000256" key="4">
    <source>
        <dbReference type="ARBA" id="ARBA00022989"/>
    </source>
</evidence>
<dbReference type="GO" id="GO:0050909">
    <property type="term" value="P:sensory perception of taste"/>
    <property type="evidence" value="ECO:0007669"/>
    <property type="project" value="InterPro"/>
</dbReference>
<keyword evidence="2" id="KW-1003">Cell membrane</keyword>
<evidence type="ECO:0000256" key="1">
    <source>
        <dbReference type="ARBA" id="ARBA00004651"/>
    </source>
</evidence>
<feature type="transmembrane region" description="Helical" evidence="6">
    <location>
        <begin position="136"/>
        <end position="162"/>
    </location>
</feature>
<comment type="subcellular location">
    <subcellularLocation>
        <location evidence="1">Cell membrane</location>
        <topology evidence="1">Multi-pass membrane protein</topology>
    </subcellularLocation>
</comment>
<dbReference type="OrthoDB" id="7414613at2759"/>
<organism evidence="7 8">
    <name type="scientific">Eumeta variegata</name>
    <name type="common">Bagworm moth</name>
    <name type="synonym">Eumeta japonica</name>
    <dbReference type="NCBI Taxonomy" id="151549"/>
    <lineage>
        <taxon>Eukaryota</taxon>
        <taxon>Metazoa</taxon>
        <taxon>Ecdysozoa</taxon>
        <taxon>Arthropoda</taxon>
        <taxon>Hexapoda</taxon>
        <taxon>Insecta</taxon>
        <taxon>Pterygota</taxon>
        <taxon>Neoptera</taxon>
        <taxon>Endopterygota</taxon>
        <taxon>Lepidoptera</taxon>
        <taxon>Glossata</taxon>
        <taxon>Ditrysia</taxon>
        <taxon>Tineoidea</taxon>
        <taxon>Psychidae</taxon>
        <taxon>Oiketicinae</taxon>
        <taxon>Eumeta</taxon>
    </lineage>
</organism>
<evidence type="ECO:0000313" key="7">
    <source>
        <dbReference type="EMBL" id="GBP83616.1"/>
    </source>
</evidence>